<evidence type="ECO:0000259" key="3">
    <source>
        <dbReference type="SMART" id="SM00822"/>
    </source>
</evidence>
<dbReference type="GO" id="GO:0016616">
    <property type="term" value="F:oxidoreductase activity, acting on the CH-OH group of donors, NAD or NADP as acceptor"/>
    <property type="evidence" value="ECO:0007669"/>
    <property type="project" value="UniProtKB-ARBA"/>
</dbReference>
<dbReference type="GO" id="GO:0006633">
    <property type="term" value="P:fatty acid biosynthetic process"/>
    <property type="evidence" value="ECO:0007669"/>
    <property type="project" value="TreeGrafter"/>
</dbReference>
<evidence type="ECO:0000313" key="4">
    <source>
        <dbReference type="EMBL" id="KRO94472.1"/>
    </source>
</evidence>
<organism evidence="4 5">
    <name type="scientific">SAR92 bacterium BACL26 MAG-121220-bin70</name>
    <dbReference type="NCBI Taxonomy" id="1655626"/>
    <lineage>
        <taxon>Bacteria</taxon>
        <taxon>Pseudomonadati</taxon>
        <taxon>Pseudomonadota</taxon>
        <taxon>Gammaproteobacteria</taxon>
        <taxon>Cellvibrionales</taxon>
        <taxon>Porticoccaceae</taxon>
        <taxon>SAR92 clade</taxon>
    </lineage>
</organism>
<reference evidence="4 5" key="1">
    <citation type="submission" date="2015-10" db="EMBL/GenBank/DDBJ databases">
        <title>Metagenome-Assembled Genomes uncover a global brackish microbiome.</title>
        <authorList>
            <person name="Hugerth L.W."/>
            <person name="Larsson J."/>
            <person name="Alneberg J."/>
            <person name="Lindh M.V."/>
            <person name="Legrand C."/>
            <person name="Pinhassi J."/>
            <person name="Andersson A.F."/>
        </authorList>
    </citation>
    <scope>NUCLEOTIDE SEQUENCE [LARGE SCALE GENOMIC DNA]</scope>
    <source>
        <strain evidence="4">BACL26 MAG-121220-bin70</strain>
    </source>
</reference>
<dbReference type="SUPFAM" id="SSF51735">
    <property type="entry name" value="NAD(P)-binding Rossmann-fold domains"/>
    <property type="match status" value="1"/>
</dbReference>
<dbReference type="FunFam" id="3.40.50.720:FF:000084">
    <property type="entry name" value="Short-chain dehydrogenase reductase"/>
    <property type="match status" value="1"/>
</dbReference>
<dbReference type="InterPro" id="IPR057326">
    <property type="entry name" value="KR_dom"/>
</dbReference>
<feature type="domain" description="Ketoreductase" evidence="3">
    <location>
        <begin position="5"/>
        <end position="179"/>
    </location>
</feature>
<comment type="caution">
    <text evidence="4">The sequence shown here is derived from an EMBL/GenBank/DDBJ whole genome shotgun (WGS) entry which is preliminary data.</text>
</comment>
<protein>
    <submittedName>
        <fullName evidence="4">Polyketide synthase</fullName>
    </submittedName>
</protein>
<keyword evidence="2" id="KW-0560">Oxidoreductase</keyword>
<dbReference type="InterPro" id="IPR020904">
    <property type="entry name" value="Sc_DH/Rdtase_CS"/>
</dbReference>
<dbReference type="PRINTS" id="PR00081">
    <property type="entry name" value="GDHRDH"/>
</dbReference>
<dbReference type="InterPro" id="IPR036291">
    <property type="entry name" value="NAD(P)-bd_dom_sf"/>
</dbReference>
<dbReference type="PANTHER" id="PTHR42760:SF133">
    <property type="entry name" value="3-OXOACYL-[ACYL-CARRIER-PROTEIN] REDUCTASE"/>
    <property type="match status" value="1"/>
</dbReference>
<comment type="similarity">
    <text evidence="1">Belongs to the short-chain dehydrogenases/reductases (SDR) family.</text>
</comment>
<name>A0A0R2U620_9GAMM</name>
<dbReference type="InterPro" id="IPR002347">
    <property type="entry name" value="SDR_fam"/>
</dbReference>
<dbReference type="Proteomes" id="UP000051213">
    <property type="component" value="Unassembled WGS sequence"/>
</dbReference>
<dbReference type="GO" id="GO:0048038">
    <property type="term" value="F:quinone binding"/>
    <property type="evidence" value="ECO:0007669"/>
    <property type="project" value="TreeGrafter"/>
</dbReference>
<dbReference type="EMBL" id="LICA01000150">
    <property type="protein sequence ID" value="KRO94472.1"/>
    <property type="molecule type" value="Genomic_DNA"/>
</dbReference>
<dbReference type="PRINTS" id="PR00080">
    <property type="entry name" value="SDRFAMILY"/>
</dbReference>
<dbReference type="PANTHER" id="PTHR42760">
    <property type="entry name" value="SHORT-CHAIN DEHYDROGENASES/REDUCTASES FAMILY MEMBER"/>
    <property type="match status" value="1"/>
</dbReference>
<evidence type="ECO:0000256" key="1">
    <source>
        <dbReference type="ARBA" id="ARBA00006484"/>
    </source>
</evidence>
<accession>A0A0R2U620</accession>
<dbReference type="CDD" id="cd05233">
    <property type="entry name" value="SDR_c"/>
    <property type="match status" value="1"/>
</dbReference>
<dbReference type="Gene3D" id="3.40.50.720">
    <property type="entry name" value="NAD(P)-binding Rossmann-like Domain"/>
    <property type="match status" value="1"/>
</dbReference>
<dbReference type="PROSITE" id="PS00061">
    <property type="entry name" value="ADH_SHORT"/>
    <property type="match status" value="1"/>
</dbReference>
<gene>
    <name evidence="4" type="ORF">ABS24_06855</name>
</gene>
<evidence type="ECO:0000313" key="5">
    <source>
        <dbReference type="Proteomes" id="UP000051213"/>
    </source>
</evidence>
<dbReference type="AlphaFoldDB" id="A0A0R2U620"/>
<dbReference type="SMART" id="SM00822">
    <property type="entry name" value="PKS_KR"/>
    <property type="match status" value="1"/>
</dbReference>
<dbReference type="Pfam" id="PF13561">
    <property type="entry name" value="adh_short_C2"/>
    <property type="match status" value="1"/>
</dbReference>
<sequence length="249" mass="26659">MNRQRIVVVTGGSQNIGLAIAERFLQQDTHVISADLNPPQNSSLEFVKTDVSSEASVIALMNYIEDQFGHLDVLVNNAGICIETTIQDTTVAEWDAVMGVNIKGTFLTTKHALTLMTNKSATDPTIVNVSSIEGLGANPLHSVYAASKAAVAGFTHNTALEYGPKGIRCNAVAPGWINTPFNEQLLAQYPDRAAVDAEIKSLHPVGRLGLPQDVANTVFWLASPESEFVTGQEIVVDGGRLAKLPLPKL</sequence>
<evidence type="ECO:0000256" key="2">
    <source>
        <dbReference type="ARBA" id="ARBA00023002"/>
    </source>
</evidence>
<proteinExistence type="inferred from homology"/>